<evidence type="ECO:0000313" key="3">
    <source>
        <dbReference type="Proteomes" id="UP001211065"/>
    </source>
</evidence>
<dbReference type="PANTHER" id="PTHR21580">
    <property type="entry name" value="SHIPPO-1-RELATED"/>
    <property type="match status" value="1"/>
</dbReference>
<proteinExistence type="predicted"/>
<dbReference type="InterPro" id="IPR051291">
    <property type="entry name" value="CIMAP"/>
</dbReference>
<dbReference type="Pfam" id="PF07004">
    <property type="entry name" value="SHIPPO-rpt"/>
    <property type="match status" value="1"/>
</dbReference>
<sequence>MYSRAEKHKADKNANPNLGPGCYTLDEVTLVAGKLLGEDSYAPFSALTKRVCAFDEMISRNPAPGIYEVEPISVHNEKKASLFGRSKVQRFKEVESSTPAPTQYNILGEEKSKSKKFKGAMENSLKLRILEKEIAGLVEVEENKKNWTSESRSSRESLEKRDILNERVKGHSNAFKKGKKLSLSAENRKKIVWKRKYLPPSIPMGNNAYGYEESKAGELIPRKPPKKLIDSGPAYNFLSSFAEKAKYENKGFKFGKDEERLKFDTYNYPSPLQYNIFTGDNFLHKTDSGNGAAVMALAPCVRITDTVIKQEKKKGIPAPNSYNINSPLEMALKEKRRRVNFGGSVEYRNVTGVIQQTKTPGPGSYHPEFNDQKVSGKNKSFLSTTKRFEDKQKLKSYNISPGSYEVEKVDLKLNKMSNVHRGTRNMPFGSYTERFEKKKVNEEPGPGEYEPEIKNSAPLGFSTYNYYNTNKKTGIKDFQKRITSATTGKLTKGKTAKLVLNKDEKVHIPVFGTQRERFNVDEGKDIPAPGSYSVSESFESMKNKGKIDPQSFLTTQTQRELFPNKYCVPGPGEYSVLEYSLPGNKKVKDGIFVSNQERFKEKFVEMVPSPNHYHTADYEQGLVKKTFNITLGPVYDTARPLEKIYC</sequence>
<evidence type="ECO:0000313" key="2">
    <source>
        <dbReference type="EMBL" id="KAJ3224824.1"/>
    </source>
</evidence>
<protein>
    <submittedName>
        <fullName evidence="2">Sperm-tail PG-rich repeat-containing protein 2</fullName>
    </submittedName>
</protein>
<reference evidence="2" key="1">
    <citation type="submission" date="2020-05" db="EMBL/GenBank/DDBJ databases">
        <title>Phylogenomic resolution of chytrid fungi.</title>
        <authorList>
            <person name="Stajich J.E."/>
            <person name="Amses K."/>
            <person name="Simmons R."/>
            <person name="Seto K."/>
            <person name="Myers J."/>
            <person name="Bonds A."/>
            <person name="Quandt C.A."/>
            <person name="Barry K."/>
            <person name="Liu P."/>
            <person name="Grigoriev I."/>
            <person name="Longcore J.E."/>
            <person name="James T.Y."/>
        </authorList>
    </citation>
    <scope>NUCLEOTIDE SEQUENCE</scope>
    <source>
        <strain evidence="2">JEL0476</strain>
    </source>
</reference>
<feature type="region of interest" description="Disordered" evidence="1">
    <location>
        <begin position="355"/>
        <end position="375"/>
    </location>
</feature>
<dbReference type="AlphaFoldDB" id="A0AAD5U590"/>
<dbReference type="InterPro" id="IPR010736">
    <property type="entry name" value="SHIPPO-rpt"/>
</dbReference>
<keyword evidence="3" id="KW-1185">Reference proteome</keyword>
<name>A0AAD5U590_9FUNG</name>
<dbReference type="EMBL" id="JADGJW010000080">
    <property type="protein sequence ID" value="KAJ3224824.1"/>
    <property type="molecule type" value="Genomic_DNA"/>
</dbReference>
<gene>
    <name evidence="2" type="primary">STPG2</name>
    <name evidence="2" type="ORF">HK099_007868</name>
</gene>
<organism evidence="2 3">
    <name type="scientific">Clydaea vesicula</name>
    <dbReference type="NCBI Taxonomy" id="447962"/>
    <lineage>
        <taxon>Eukaryota</taxon>
        <taxon>Fungi</taxon>
        <taxon>Fungi incertae sedis</taxon>
        <taxon>Chytridiomycota</taxon>
        <taxon>Chytridiomycota incertae sedis</taxon>
        <taxon>Chytridiomycetes</taxon>
        <taxon>Lobulomycetales</taxon>
        <taxon>Lobulomycetaceae</taxon>
        <taxon>Clydaea</taxon>
    </lineage>
</organism>
<evidence type="ECO:0000256" key="1">
    <source>
        <dbReference type="SAM" id="MobiDB-lite"/>
    </source>
</evidence>
<comment type="caution">
    <text evidence="2">The sequence shown here is derived from an EMBL/GenBank/DDBJ whole genome shotgun (WGS) entry which is preliminary data.</text>
</comment>
<accession>A0AAD5U590</accession>
<dbReference type="Proteomes" id="UP001211065">
    <property type="component" value="Unassembled WGS sequence"/>
</dbReference>